<gene>
    <name evidence="2" type="ORF">GcM1_234014</name>
</gene>
<organism evidence="2 3">
    <name type="scientific">Golovinomyces cichoracearum</name>
    <dbReference type="NCBI Taxonomy" id="62708"/>
    <lineage>
        <taxon>Eukaryota</taxon>
        <taxon>Fungi</taxon>
        <taxon>Dikarya</taxon>
        <taxon>Ascomycota</taxon>
        <taxon>Pezizomycotina</taxon>
        <taxon>Leotiomycetes</taxon>
        <taxon>Erysiphales</taxon>
        <taxon>Erysiphaceae</taxon>
        <taxon>Golovinomyces</taxon>
    </lineage>
</organism>
<evidence type="ECO:0000259" key="1">
    <source>
        <dbReference type="Pfam" id="PF13358"/>
    </source>
</evidence>
<name>A0A420IL99_9PEZI</name>
<dbReference type="Proteomes" id="UP000285326">
    <property type="component" value="Unassembled WGS sequence"/>
</dbReference>
<dbReference type="GO" id="GO:0003676">
    <property type="term" value="F:nucleic acid binding"/>
    <property type="evidence" value="ECO:0007669"/>
    <property type="project" value="InterPro"/>
</dbReference>
<reference evidence="2 3" key="1">
    <citation type="journal article" date="2018" name="BMC Genomics">
        <title>Comparative genome analyses reveal sequence features reflecting distinct modes of host-adaptation between dicot and monocot powdery mildew.</title>
        <authorList>
            <person name="Wu Y."/>
            <person name="Ma X."/>
            <person name="Pan Z."/>
            <person name="Kale S.D."/>
            <person name="Song Y."/>
            <person name="King H."/>
            <person name="Zhang Q."/>
            <person name="Presley C."/>
            <person name="Deng X."/>
            <person name="Wei C.I."/>
            <person name="Xiao S."/>
        </authorList>
    </citation>
    <scope>NUCLEOTIDE SEQUENCE [LARGE SCALE GENOMIC DNA]</scope>
    <source>
        <strain evidence="2">UMSG1</strain>
    </source>
</reference>
<comment type="caution">
    <text evidence="2">The sequence shown here is derived from an EMBL/GenBank/DDBJ whole genome shotgun (WGS) entry which is preliminary data.</text>
</comment>
<accession>A0A420IL99</accession>
<dbReference type="EMBL" id="MCBS01023489">
    <property type="protein sequence ID" value="RKF75302.1"/>
    <property type="molecule type" value="Genomic_DNA"/>
</dbReference>
<dbReference type="Pfam" id="PF13358">
    <property type="entry name" value="DDE_3"/>
    <property type="match status" value="1"/>
</dbReference>
<dbReference type="InterPro" id="IPR038717">
    <property type="entry name" value="Tc1-like_DDE_dom"/>
</dbReference>
<dbReference type="Gene3D" id="3.30.420.10">
    <property type="entry name" value="Ribonuclease H-like superfamily/Ribonuclease H"/>
    <property type="match status" value="1"/>
</dbReference>
<evidence type="ECO:0000313" key="2">
    <source>
        <dbReference type="EMBL" id="RKF75302.1"/>
    </source>
</evidence>
<dbReference type="AlphaFoldDB" id="A0A420IL99"/>
<sequence length="74" mass="8404">MANEADLSLLLMQDGTPSHAAERTMEALWVERLELNTWPPLSPDLNPIESDWNTLKNNTEVRHPKVVPGRKLSQ</sequence>
<protein>
    <recommendedName>
        <fullName evidence="1">Tc1-like transposase DDE domain-containing protein</fullName>
    </recommendedName>
</protein>
<evidence type="ECO:0000313" key="3">
    <source>
        <dbReference type="Proteomes" id="UP000285326"/>
    </source>
</evidence>
<feature type="domain" description="Tc1-like transposase DDE" evidence="1">
    <location>
        <begin position="9"/>
        <end position="60"/>
    </location>
</feature>
<proteinExistence type="predicted"/>
<dbReference type="InterPro" id="IPR036397">
    <property type="entry name" value="RNaseH_sf"/>
</dbReference>